<evidence type="ECO:0000256" key="2">
    <source>
        <dbReference type="SAM" id="SignalP"/>
    </source>
</evidence>
<comment type="caution">
    <text evidence="3">The sequence shown here is derived from an EMBL/GenBank/DDBJ whole genome shotgun (WGS) entry which is preliminary data.</text>
</comment>
<dbReference type="Proteomes" id="UP001596004">
    <property type="component" value="Unassembled WGS sequence"/>
</dbReference>
<feature type="compositionally biased region" description="Acidic residues" evidence="1">
    <location>
        <begin position="205"/>
        <end position="226"/>
    </location>
</feature>
<dbReference type="PROSITE" id="PS51257">
    <property type="entry name" value="PROKAR_LIPOPROTEIN"/>
    <property type="match status" value="1"/>
</dbReference>
<accession>A0ABV9CP34</accession>
<feature type="signal peptide" evidence="2">
    <location>
        <begin position="1"/>
        <end position="25"/>
    </location>
</feature>
<name>A0ABV9CP34_9ACTN</name>
<feature type="region of interest" description="Disordered" evidence="1">
    <location>
        <begin position="205"/>
        <end position="231"/>
    </location>
</feature>
<feature type="region of interest" description="Disordered" evidence="1">
    <location>
        <begin position="32"/>
        <end position="57"/>
    </location>
</feature>
<evidence type="ECO:0000256" key="1">
    <source>
        <dbReference type="SAM" id="MobiDB-lite"/>
    </source>
</evidence>
<dbReference type="RefSeq" id="WP_380844179.1">
    <property type="nucleotide sequence ID" value="NZ_JBHSFP010000019.1"/>
</dbReference>
<organism evidence="3 4">
    <name type="scientific">Sphaerisporangium dianthi</name>
    <dbReference type="NCBI Taxonomy" id="1436120"/>
    <lineage>
        <taxon>Bacteria</taxon>
        <taxon>Bacillati</taxon>
        <taxon>Actinomycetota</taxon>
        <taxon>Actinomycetes</taxon>
        <taxon>Streptosporangiales</taxon>
        <taxon>Streptosporangiaceae</taxon>
        <taxon>Sphaerisporangium</taxon>
    </lineage>
</organism>
<reference evidence="4" key="1">
    <citation type="journal article" date="2019" name="Int. J. Syst. Evol. Microbiol.">
        <title>The Global Catalogue of Microorganisms (GCM) 10K type strain sequencing project: providing services to taxonomists for standard genome sequencing and annotation.</title>
        <authorList>
            <consortium name="The Broad Institute Genomics Platform"/>
            <consortium name="The Broad Institute Genome Sequencing Center for Infectious Disease"/>
            <person name="Wu L."/>
            <person name="Ma J."/>
        </authorList>
    </citation>
    <scope>NUCLEOTIDE SEQUENCE [LARGE SCALE GENOMIC DNA]</scope>
    <source>
        <strain evidence="4">CGMCC 4.7132</strain>
    </source>
</reference>
<sequence>MISNVRSLCSLAALALALTACSASGAQESGDAASQGVAHTVPPAGQGEEEEDEEQAPPSYIQICVAWRTRVRAGYRACDNARPRFRWYFLAFSKRVPPVGGKARGGSFKRPEGDEHRAGAKGGIGSKIAIDDDWDAVQICVRKPSRVRVGDRPCVDEEHGFAWYYIGIDDHVPAPGKTAEYGSFWEPDGFVYRARGKGGLGSDIAIDEDGTLDAGDEDETQEDDDSGPTVTTCSGTVINGACADDGGTFDDDDDPVCRWVGFGVRRHRVCS</sequence>
<feature type="compositionally biased region" description="Basic and acidic residues" evidence="1">
    <location>
        <begin position="109"/>
        <end position="118"/>
    </location>
</feature>
<keyword evidence="2" id="KW-0732">Signal</keyword>
<proteinExistence type="predicted"/>
<gene>
    <name evidence="3" type="ORF">ACFO60_25325</name>
</gene>
<evidence type="ECO:0000313" key="3">
    <source>
        <dbReference type="EMBL" id="MFC4534098.1"/>
    </source>
</evidence>
<keyword evidence="4" id="KW-1185">Reference proteome</keyword>
<feature type="chain" id="PRO_5046045580" evidence="2">
    <location>
        <begin position="26"/>
        <end position="271"/>
    </location>
</feature>
<feature type="region of interest" description="Disordered" evidence="1">
    <location>
        <begin position="102"/>
        <end position="124"/>
    </location>
</feature>
<protein>
    <submittedName>
        <fullName evidence="3">Uncharacterized protein</fullName>
    </submittedName>
</protein>
<evidence type="ECO:0000313" key="4">
    <source>
        <dbReference type="Proteomes" id="UP001596004"/>
    </source>
</evidence>
<dbReference type="EMBL" id="JBHSFP010000019">
    <property type="protein sequence ID" value="MFC4534098.1"/>
    <property type="molecule type" value="Genomic_DNA"/>
</dbReference>